<sequence length="151" mass="16510">MASTFAAAVGDWINRVDGALLAVFRESAQELVSQLDQLLTDMVYNQPQSASGYNRTSFLRASLMASKEAMPTLSRENPGQPVSPDLGPVILVINSAEVGDTLYLGYTANYAAYVHYGAKGNQPRQWMTLVAERWQEIVTAKAKEVKARLGL</sequence>
<protein>
    <recommendedName>
        <fullName evidence="3">HK97 gp10 family phage protein</fullName>
    </recommendedName>
</protein>
<dbReference type="EMBL" id="PTRC01000033">
    <property type="protein sequence ID" value="PQA72221.1"/>
    <property type="molecule type" value="Genomic_DNA"/>
</dbReference>
<dbReference type="Proteomes" id="UP000238493">
    <property type="component" value="Unassembled WGS sequence"/>
</dbReference>
<reference evidence="1 2" key="1">
    <citation type="submission" date="2018-02" db="EMBL/GenBank/DDBJ databases">
        <title>Draft genome sequence of Ochrobactrum oryzae found in Brazil.</title>
        <authorList>
            <person name="Cerdeira L."/>
            <person name="Andrade F."/>
            <person name="Zacariotto T."/>
            <person name="Barbosa B."/>
            <person name="Santos S."/>
            <person name="Cassetari V."/>
            <person name="Lincopan N."/>
        </authorList>
    </citation>
    <scope>NUCLEOTIDE SEQUENCE [LARGE SCALE GENOMIC DNA]</scope>
    <source>
        <strain evidence="1 2">OA447</strain>
    </source>
</reference>
<keyword evidence="2" id="KW-1185">Reference proteome</keyword>
<proteinExistence type="predicted"/>
<organism evidence="1 2">
    <name type="scientific">Brucella oryzae</name>
    <dbReference type="NCBI Taxonomy" id="335286"/>
    <lineage>
        <taxon>Bacteria</taxon>
        <taxon>Pseudomonadati</taxon>
        <taxon>Pseudomonadota</taxon>
        <taxon>Alphaproteobacteria</taxon>
        <taxon>Hyphomicrobiales</taxon>
        <taxon>Brucellaceae</taxon>
        <taxon>Brucella/Ochrobactrum group</taxon>
        <taxon>Brucella</taxon>
    </lineage>
</organism>
<dbReference type="OrthoDB" id="982480at2"/>
<evidence type="ECO:0008006" key="3">
    <source>
        <dbReference type="Google" id="ProtNLM"/>
    </source>
</evidence>
<evidence type="ECO:0000313" key="1">
    <source>
        <dbReference type="EMBL" id="PQA72221.1"/>
    </source>
</evidence>
<comment type="caution">
    <text evidence="1">The sequence shown here is derived from an EMBL/GenBank/DDBJ whole genome shotgun (WGS) entry which is preliminary data.</text>
</comment>
<dbReference type="RefSeq" id="WP_104756927.1">
    <property type="nucleotide sequence ID" value="NZ_PTRC01000033.1"/>
</dbReference>
<dbReference type="AlphaFoldDB" id="A0A2S7IW45"/>
<gene>
    <name evidence="1" type="ORF">C3731_17640</name>
</gene>
<accession>A0A2S7IW45</accession>
<name>A0A2S7IW45_9HYPH</name>
<evidence type="ECO:0000313" key="2">
    <source>
        <dbReference type="Proteomes" id="UP000238493"/>
    </source>
</evidence>